<proteinExistence type="predicted"/>
<dbReference type="InterPro" id="IPR032721">
    <property type="entry name" value="Toxin-deaminase"/>
</dbReference>
<protein>
    <submittedName>
        <fullName evidence="1">Uncharacterized protein</fullName>
    </submittedName>
</protein>
<dbReference type="AlphaFoldDB" id="A0A4U2Y1M1"/>
<dbReference type="EMBL" id="SZPU01000115">
    <property type="protein sequence ID" value="TKI53432.1"/>
    <property type="molecule type" value="Genomic_DNA"/>
</dbReference>
<sequence length="155" mass="17530">MNPRVDQHIIDKVAEARGQLSNKYKEKGNFAYAEVNISGIDKKDFYAHSGIHDASKKIPGAEEFSFKTDNPIFQATEAPNKAGQSFLRDVDTEYKILNDLADKIGTNYEVKGSIRLFTEKDTCDSCNLIIKQFDEKYPNITIEVIHNNDNSILPK</sequence>
<dbReference type="Pfam" id="PF14424">
    <property type="entry name" value="Toxin-deaminase"/>
    <property type="match status" value="1"/>
</dbReference>
<accession>A0A4U2Y1M1</accession>
<evidence type="ECO:0000313" key="1">
    <source>
        <dbReference type="EMBL" id="TKI53432.1"/>
    </source>
</evidence>
<dbReference type="Proteomes" id="UP000308744">
    <property type="component" value="Unassembled WGS sequence"/>
</dbReference>
<organism evidence="1 2">
    <name type="scientific">Lysinibacillus mangiferihumi</name>
    <dbReference type="NCBI Taxonomy" id="1130819"/>
    <lineage>
        <taxon>Bacteria</taxon>
        <taxon>Bacillati</taxon>
        <taxon>Bacillota</taxon>
        <taxon>Bacilli</taxon>
        <taxon>Bacillales</taxon>
        <taxon>Bacillaceae</taxon>
        <taxon>Lysinibacillus</taxon>
    </lineage>
</organism>
<name>A0A4U2Y1M1_9BACI</name>
<gene>
    <name evidence="1" type="ORF">FC756_24015</name>
</gene>
<evidence type="ECO:0000313" key="2">
    <source>
        <dbReference type="Proteomes" id="UP000308744"/>
    </source>
</evidence>
<comment type="caution">
    <text evidence="1">The sequence shown here is derived from an EMBL/GenBank/DDBJ whole genome shotgun (WGS) entry which is preliminary data.</text>
</comment>
<keyword evidence="2" id="KW-1185">Reference proteome</keyword>
<reference evidence="1 2" key="1">
    <citation type="submission" date="2019-04" db="EMBL/GenBank/DDBJ databases">
        <title>Lysinibacillus genome sequencing.</title>
        <authorList>
            <person name="Dunlap C."/>
        </authorList>
    </citation>
    <scope>NUCLEOTIDE SEQUENCE [LARGE SCALE GENOMIC DNA]</scope>
    <source>
        <strain evidence="1 2">CCTCC AB 2010389</strain>
    </source>
</reference>